<dbReference type="RefSeq" id="WP_095122443.1">
    <property type="nucleotide sequence ID" value="NZ_LT906454.1"/>
</dbReference>
<dbReference type="EMBL" id="LT906454">
    <property type="protein sequence ID" value="SNV39646.1"/>
    <property type="molecule type" value="Genomic_DNA"/>
</dbReference>
<gene>
    <name evidence="1" type="ORF">SAMEA4504048_01010</name>
</gene>
<accession>A0A239WZQ6</accession>
<dbReference type="AlphaFoldDB" id="A0A239WZQ6"/>
<dbReference type="KEGG" id="saco:SAME_01010"/>
<organism evidence="1 2">
    <name type="scientific">Streptococcus acidominimus</name>
    <dbReference type="NCBI Taxonomy" id="1326"/>
    <lineage>
        <taxon>Bacteria</taxon>
        <taxon>Bacillati</taxon>
        <taxon>Bacillota</taxon>
        <taxon>Bacilli</taxon>
        <taxon>Lactobacillales</taxon>
        <taxon>Streptococcaceae</taxon>
        <taxon>Streptococcus</taxon>
    </lineage>
</organism>
<evidence type="ECO:0000313" key="1">
    <source>
        <dbReference type="EMBL" id="SNV39646.1"/>
    </source>
</evidence>
<protein>
    <submittedName>
        <fullName evidence="1">Phage protein</fullName>
    </submittedName>
</protein>
<reference evidence="1 2" key="1">
    <citation type="submission" date="2017-06" db="EMBL/GenBank/DDBJ databases">
        <authorList>
            <consortium name="Pathogen Informatics"/>
        </authorList>
    </citation>
    <scope>NUCLEOTIDE SEQUENCE [LARGE SCALE GENOMIC DNA]</scope>
    <source>
        <strain evidence="1 2">NCTC11291</strain>
    </source>
</reference>
<name>A0A239WZQ6_STRAI</name>
<proteinExistence type="predicted"/>
<sequence>MEEWTETIVGPILNKLKAGIQELFKFLDIENTLPLMLKASQCQKMLGVGNYEEFLRITSLNGFPKIERKGKQTRYPRDAVREWFNENWKDI</sequence>
<dbReference type="OrthoDB" id="2222873at2"/>
<evidence type="ECO:0000313" key="2">
    <source>
        <dbReference type="Proteomes" id="UP000215144"/>
    </source>
</evidence>
<dbReference type="Proteomes" id="UP000215144">
    <property type="component" value="Chromosome 1"/>
</dbReference>